<dbReference type="EMBL" id="JAVDWQ010000004">
    <property type="protein sequence ID" value="MDR7209662.1"/>
    <property type="molecule type" value="Genomic_DNA"/>
</dbReference>
<organism evidence="1 2">
    <name type="scientific">Flavobacterium piscis</name>
    <dbReference type="NCBI Taxonomy" id="1114874"/>
    <lineage>
        <taxon>Bacteria</taxon>
        <taxon>Pseudomonadati</taxon>
        <taxon>Bacteroidota</taxon>
        <taxon>Flavobacteriia</taxon>
        <taxon>Flavobacteriales</taxon>
        <taxon>Flavobacteriaceae</taxon>
        <taxon>Flavobacterium</taxon>
    </lineage>
</organism>
<accession>A0ABU1Y611</accession>
<dbReference type="RefSeq" id="WP_310280107.1">
    <property type="nucleotide sequence ID" value="NZ_JAVDWQ010000004.1"/>
</dbReference>
<evidence type="ECO:0000313" key="2">
    <source>
        <dbReference type="Proteomes" id="UP001269081"/>
    </source>
</evidence>
<sequence>MNYIKPLIILSFFCLISCNFSEREKKTEQVYWDDIEINTKTQKVIIYKESDTASFETAIYKKTSGNGILAKYRLDTIQRKTFSLTASERDSIYKYTYQIITKPVFTDKYVTCYGGYVLIKLRDRQTTLMCEYKSVGEWSTVSKETKKIYDILSSKINIAKQ</sequence>
<protein>
    <recommendedName>
        <fullName evidence="3">Lipoprotein</fullName>
    </recommendedName>
</protein>
<keyword evidence="2" id="KW-1185">Reference proteome</keyword>
<name>A0ABU1Y611_9FLAO</name>
<comment type="caution">
    <text evidence="1">The sequence shown here is derived from an EMBL/GenBank/DDBJ whole genome shotgun (WGS) entry which is preliminary data.</text>
</comment>
<dbReference type="Proteomes" id="UP001269081">
    <property type="component" value="Unassembled WGS sequence"/>
</dbReference>
<gene>
    <name evidence="1" type="ORF">J2W48_001600</name>
</gene>
<reference evidence="1 2" key="1">
    <citation type="submission" date="2023-07" db="EMBL/GenBank/DDBJ databases">
        <title>Sorghum-associated microbial communities from plants grown in Nebraska, USA.</title>
        <authorList>
            <person name="Schachtman D."/>
        </authorList>
    </citation>
    <scope>NUCLEOTIDE SEQUENCE [LARGE SCALE GENOMIC DNA]</scope>
    <source>
        <strain evidence="1 2">4129</strain>
    </source>
</reference>
<evidence type="ECO:0008006" key="3">
    <source>
        <dbReference type="Google" id="ProtNLM"/>
    </source>
</evidence>
<evidence type="ECO:0000313" key="1">
    <source>
        <dbReference type="EMBL" id="MDR7209662.1"/>
    </source>
</evidence>
<proteinExistence type="predicted"/>